<organism evidence="2 3">
    <name type="scientific">Nannocystis punicea</name>
    <dbReference type="NCBI Taxonomy" id="2995304"/>
    <lineage>
        <taxon>Bacteria</taxon>
        <taxon>Pseudomonadati</taxon>
        <taxon>Myxococcota</taxon>
        <taxon>Polyangia</taxon>
        <taxon>Nannocystales</taxon>
        <taxon>Nannocystaceae</taxon>
        <taxon>Nannocystis</taxon>
    </lineage>
</organism>
<reference evidence="2" key="1">
    <citation type="submission" date="2022-11" db="EMBL/GenBank/DDBJ databases">
        <title>Minimal conservation of predation-associated metabolite biosynthetic gene clusters underscores biosynthetic potential of Myxococcota including descriptions for ten novel species: Archangium lansinium sp. nov., Myxococcus landrumus sp. nov., Nannocystis bai.</title>
        <authorList>
            <person name="Ahearne A."/>
            <person name="Stevens C."/>
            <person name="Dowd S."/>
        </authorList>
    </citation>
    <scope>NUCLEOTIDE SEQUENCE</scope>
    <source>
        <strain evidence="2">Fl3</strain>
    </source>
</reference>
<dbReference type="Proteomes" id="UP001164459">
    <property type="component" value="Chromosome"/>
</dbReference>
<accession>A0ABY7GXB1</accession>
<evidence type="ECO:0000313" key="2">
    <source>
        <dbReference type="EMBL" id="WAS91617.1"/>
    </source>
</evidence>
<keyword evidence="3" id="KW-1185">Reference proteome</keyword>
<evidence type="ECO:0000313" key="3">
    <source>
        <dbReference type="Proteomes" id="UP001164459"/>
    </source>
</evidence>
<name>A0ABY7GXB1_9BACT</name>
<keyword evidence="1" id="KW-0472">Membrane</keyword>
<gene>
    <name evidence="2" type="ORF">O0S08_36005</name>
</gene>
<proteinExistence type="predicted"/>
<protein>
    <submittedName>
        <fullName evidence="2">Uncharacterized protein</fullName>
    </submittedName>
</protein>
<evidence type="ECO:0000256" key="1">
    <source>
        <dbReference type="SAM" id="Phobius"/>
    </source>
</evidence>
<keyword evidence="1" id="KW-1133">Transmembrane helix</keyword>
<sequence>MKERPARPRAAKFPFPFFGAGLAGYFEWGSLYVWFEEPPPRAARKGLKRAIPEPFRHAPEWGSFVLHAGSGDQFINLHICIAYAKLGEPKEIDLDDEDSFGFGVGQPFPNLKQSRAFEADLRTWLLALHRRHPIAFVARREDGEAGGTQLDAWHRWSLGRFAEVVLPRWQAHHRKPPHRLVDWALREVVGLVIDSPVADQVPASVRAWYDRRDG</sequence>
<keyword evidence="1" id="KW-0812">Transmembrane</keyword>
<dbReference type="RefSeq" id="WP_269033979.1">
    <property type="nucleotide sequence ID" value="NZ_CP114040.1"/>
</dbReference>
<feature type="transmembrane region" description="Helical" evidence="1">
    <location>
        <begin position="12"/>
        <end position="35"/>
    </location>
</feature>
<dbReference type="EMBL" id="CP114040">
    <property type="protein sequence ID" value="WAS91617.1"/>
    <property type="molecule type" value="Genomic_DNA"/>
</dbReference>